<proteinExistence type="predicted"/>
<accession>A0A5A9GUB6</accession>
<dbReference type="AlphaFoldDB" id="A0A5A9GUB6"/>
<keyword evidence="3" id="KW-1185">Reference proteome</keyword>
<dbReference type="RefSeq" id="WP_149229590.1">
    <property type="nucleotide sequence ID" value="NZ_JALJXJ010000003.1"/>
</dbReference>
<organism evidence="2 3">
    <name type="scientific">Azospirillum lipoferum</name>
    <dbReference type="NCBI Taxonomy" id="193"/>
    <lineage>
        <taxon>Bacteria</taxon>
        <taxon>Pseudomonadati</taxon>
        <taxon>Pseudomonadota</taxon>
        <taxon>Alphaproteobacteria</taxon>
        <taxon>Rhodospirillales</taxon>
        <taxon>Azospirillaceae</taxon>
        <taxon>Azospirillum</taxon>
    </lineage>
</organism>
<dbReference type="OrthoDB" id="7361098at2"/>
<evidence type="ECO:0000313" key="2">
    <source>
        <dbReference type="EMBL" id="KAA0597980.1"/>
    </source>
</evidence>
<evidence type="ECO:0000256" key="1">
    <source>
        <dbReference type="SAM" id="MobiDB-lite"/>
    </source>
</evidence>
<reference evidence="2 3" key="1">
    <citation type="submission" date="2019-08" db="EMBL/GenBank/DDBJ databases">
        <authorList>
            <person name="Grouzdev D."/>
            <person name="Tikhonova E."/>
            <person name="Kravchenko I."/>
        </authorList>
    </citation>
    <scope>NUCLEOTIDE SEQUENCE [LARGE SCALE GENOMIC DNA]</scope>
    <source>
        <strain evidence="2 3">59b</strain>
    </source>
</reference>
<dbReference type="Proteomes" id="UP000324927">
    <property type="component" value="Unassembled WGS sequence"/>
</dbReference>
<sequence length="76" mass="7790">MNAISMSLMKKTQSRDTDLGGSLGASVTAMGALCEPGQTAVPLKPSATMLASGARAGGVSVEIAWKIYQAMIHHAD</sequence>
<protein>
    <submittedName>
        <fullName evidence="2">Uncharacterized protein</fullName>
    </submittedName>
</protein>
<evidence type="ECO:0000313" key="3">
    <source>
        <dbReference type="Proteomes" id="UP000324927"/>
    </source>
</evidence>
<name>A0A5A9GUB6_AZOLI</name>
<dbReference type="EMBL" id="VTTN01000001">
    <property type="protein sequence ID" value="KAA0597980.1"/>
    <property type="molecule type" value="Genomic_DNA"/>
</dbReference>
<comment type="caution">
    <text evidence="2">The sequence shown here is derived from an EMBL/GenBank/DDBJ whole genome shotgun (WGS) entry which is preliminary data.</text>
</comment>
<gene>
    <name evidence="2" type="ORF">FZ942_02470</name>
</gene>
<feature type="region of interest" description="Disordered" evidence="1">
    <location>
        <begin position="1"/>
        <end position="20"/>
    </location>
</feature>